<evidence type="ECO:0000259" key="4">
    <source>
        <dbReference type="Pfam" id="PF01841"/>
    </source>
</evidence>
<proteinExistence type="predicted"/>
<protein>
    <submittedName>
        <fullName evidence="5">TGc domain-containing protein</fullName>
    </submittedName>
</protein>
<dbReference type="InterPro" id="IPR002931">
    <property type="entry name" value="Transglutaminase-like"/>
</dbReference>
<sequence length="979" mass="105257">MRTSAIGTLRHRTGIMRGISTTVLVAFTLLILLPTAQAAQQSAVKPASIPMSASGPQSVTDEDRLSRALQNMEEALARLEDKIQLGNELNMEVERLAALESDIRRLDRAVQQNFKLIERHIRDRHLPAVILERHQAMVADYRQGMAAFLATLQGTLRAPKGKALAQVQKGRKYLKDHKVRRRHLADDPRDLPNRSLRPDPEHKPRESGWAFKQAGIESNPKVHLAALGDFTFDRLPGASDPAYLAETPEIQLTQPIKEKAAELGHDPVTIYHWVRNHIQWQPTWGAGQDAALTLSAGRGNAFDIAGLLIALLRASGIPARYVHGTIEVSAERFKNWAGGFEDIQGALNFASAGGIPITPVLGGGRIVSVRLEHIWVEAAIDYVPSRGAKNREADTWVALDPSYKQYQILKGLDAAAIAGIDLEAVAQTTLDSATVNTAEGWLSGLDPTALATAQTQMQGALKEYLAQHYPHPTVGDILGGYKTIVEAFPSLPGALPHRIVAVGARYGQVPKALQNTFTYAFGRDVLGDLIDPLTLPLAKLNNQRLTLSFRPATADDEEALQSLLPQGEITDVSQLPSAIPAYLIQVVPELKLNGEVLKTGGPMRLGEELSFFTQVSHAGRSFPAKAYDVIAGSYLAVAAASGTIAPAQLQAVQDRLSHTKTTLESGDTGLIASLSREALLGDLFHAGLLGYYAQLIGLAHVLGLQQHGHYTLAAGTGTFGYEPNVSYLFGIPRTITPGGVVMNVPIVHIVGQDTNDGAKKRDYLFQVGLISSALEHAVPEQMFVNDENPGEAISAVKSLQKANAQGQRIYHLTPANQAMTLPAIHQNSLVMQEIRAALNAGKEVITHTDPVSVPGWSGAGYILFDPETGDGAFKIGGGQNGGIISIDELIGIFAGIFVGLGIISGTAIIGGASLLYFFPLVISYIYFWALLSLVNNYAEFATGAGVGLGLPYFTWQVFLSKAAIADAIALIFGILSMVL</sequence>
<keyword evidence="1" id="KW-0175">Coiled coil</keyword>
<organism evidence="5 6">
    <name type="scientific">Methylocaldum szegediense</name>
    <dbReference type="NCBI Taxonomy" id="73780"/>
    <lineage>
        <taxon>Bacteria</taxon>
        <taxon>Pseudomonadati</taxon>
        <taxon>Pseudomonadota</taxon>
        <taxon>Gammaproteobacteria</taxon>
        <taxon>Methylococcales</taxon>
        <taxon>Methylococcaceae</taxon>
        <taxon>Methylocaldum</taxon>
    </lineage>
</organism>
<dbReference type="Gene3D" id="3.10.620.30">
    <property type="match status" value="1"/>
</dbReference>
<keyword evidence="3" id="KW-0472">Membrane</keyword>
<accession>A0ABN8X5S6</accession>
<keyword evidence="6" id="KW-1185">Reference proteome</keyword>
<evidence type="ECO:0000313" key="6">
    <source>
        <dbReference type="Proteomes" id="UP001162030"/>
    </source>
</evidence>
<dbReference type="SUPFAM" id="SSF54001">
    <property type="entry name" value="Cysteine proteinases"/>
    <property type="match status" value="1"/>
</dbReference>
<evidence type="ECO:0000256" key="3">
    <source>
        <dbReference type="SAM" id="Phobius"/>
    </source>
</evidence>
<feature type="transmembrane region" description="Helical" evidence="3">
    <location>
        <begin position="916"/>
        <end position="938"/>
    </location>
</feature>
<dbReference type="Proteomes" id="UP001162030">
    <property type="component" value="Chromosome"/>
</dbReference>
<feature type="compositionally biased region" description="Basic and acidic residues" evidence="2">
    <location>
        <begin position="184"/>
        <end position="206"/>
    </location>
</feature>
<keyword evidence="3" id="KW-0812">Transmembrane</keyword>
<dbReference type="PANTHER" id="PTHR33490">
    <property type="entry name" value="BLR5614 PROTEIN-RELATED"/>
    <property type="match status" value="1"/>
</dbReference>
<feature type="coiled-coil region" evidence="1">
    <location>
        <begin position="62"/>
        <end position="109"/>
    </location>
</feature>
<feature type="transmembrane region" description="Helical" evidence="3">
    <location>
        <begin position="889"/>
        <end position="909"/>
    </location>
</feature>
<dbReference type="RefSeq" id="WP_317964003.1">
    <property type="nucleotide sequence ID" value="NZ_OX458333.1"/>
</dbReference>
<reference evidence="5 6" key="1">
    <citation type="submission" date="2023-03" db="EMBL/GenBank/DDBJ databases">
        <authorList>
            <person name="Pearce D."/>
        </authorList>
    </citation>
    <scope>NUCLEOTIDE SEQUENCE [LARGE SCALE GENOMIC DNA]</scope>
    <source>
        <strain evidence="5">Msz</strain>
    </source>
</reference>
<evidence type="ECO:0000256" key="1">
    <source>
        <dbReference type="SAM" id="Coils"/>
    </source>
</evidence>
<keyword evidence="3" id="KW-1133">Transmembrane helix</keyword>
<feature type="transmembrane region" description="Helical" evidence="3">
    <location>
        <begin position="958"/>
        <end position="978"/>
    </location>
</feature>
<evidence type="ECO:0000313" key="5">
    <source>
        <dbReference type="EMBL" id="CAI8837693.1"/>
    </source>
</evidence>
<dbReference type="Pfam" id="PF01841">
    <property type="entry name" value="Transglut_core"/>
    <property type="match status" value="1"/>
</dbReference>
<gene>
    <name evidence="5" type="ORF">MSZNOR_2268</name>
</gene>
<dbReference type="InterPro" id="IPR038765">
    <property type="entry name" value="Papain-like_cys_pep_sf"/>
</dbReference>
<feature type="region of interest" description="Disordered" evidence="2">
    <location>
        <begin position="180"/>
        <end position="207"/>
    </location>
</feature>
<evidence type="ECO:0000256" key="2">
    <source>
        <dbReference type="SAM" id="MobiDB-lite"/>
    </source>
</evidence>
<name>A0ABN8X5S6_9GAMM</name>
<dbReference type="EMBL" id="OX458333">
    <property type="protein sequence ID" value="CAI8837693.1"/>
    <property type="molecule type" value="Genomic_DNA"/>
</dbReference>
<feature type="domain" description="Transglutaminase-like" evidence="4">
    <location>
        <begin position="251"/>
        <end position="401"/>
    </location>
</feature>